<dbReference type="RefSeq" id="WP_076113839.1">
    <property type="nucleotide sequence ID" value="NZ_MPTB01000051.1"/>
</dbReference>
<feature type="transmembrane region" description="Helical" evidence="1">
    <location>
        <begin position="258"/>
        <end position="279"/>
    </location>
</feature>
<reference evidence="2 3" key="1">
    <citation type="submission" date="2016-10" db="EMBL/GenBank/DDBJ databases">
        <title>Paenibacillus species isolates.</title>
        <authorList>
            <person name="Beno S.M."/>
        </authorList>
    </citation>
    <scope>NUCLEOTIDE SEQUENCE [LARGE SCALE GENOMIC DNA]</scope>
    <source>
        <strain evidence="2 3">FSL H7-0744</strain>
    </source>
</reference>
<feature type="transmembrane region" description="Helical" evidence="1">
    <location>
        <begin position="336"/>
        <end position="355"/>
    </location>
</feature>
<evidence type="ECO:0000256" key="1">
    <source>
        <dbReference type="SAM" id="Phobius"/>
    </source>
</evidence>
<keyword evidence="3" id="KW-1185">Reference proteome</keyword>
<feature type="transmembrane region" description="Helical" evidence="1">
    <location>
        <begin position="367"/>
        <end position="389"/>
    </location>
</feature>
<feature type="transmembrane region" description="Helical" evidence="1">
    <location>
        <begin position="137"/>
        <end position="159"/>
    </location>
</feature>
<dbReference type="InterPro" id="IPR018674">
    <property type="entry name" value="DUF2142_membrane"/>
</dbReference>
<evidence type="ECO:0000313" key="2">
    <source>
        <dbReference type="EMBL" id="OMD40530.1"/>
    </source>
</evidence>
<accession>A0ABX3GZC6</accession>
<feature type="transmembrane region" description="Helical" evidence="1">
    <location>
        <begin position="190"/>
        <end position="208"/>
    </location>
</feature>
<dbReference type="Pfam" id="PF09913">
    <property type="entry name" value="DUF2142"/>
    <property type="match status" value="1"/>
</dbReference>
<dbReference type="Proteomes" id="UP000187412">
    <property type="component" value="Unassembled WGS sequence"/>
</dbReference>
<evidence type="ECO:0008006" key="4">
    <source>
        <dbReference type="Google" id="ProtNLM"/>
    </source>
</evidence>
<sequence>MSIKLKPQHIFLLLASIFGLLWVLLVPPFQSADEFAHFYRAYEISERNLVTENIDGQIGNYLPSAIRDFEAAVGGGTITRNYENKASIDILKDAAKIHVTPGENDFFLFPSSAVYHPIVYLPQAIGIKIGSLLDTNLLVTFYLGRFFNLFAYIAMTYFAIKLIPKLKYTLLLLSIMPMTLNQAASLSADALTNGALFLFFAYLMYLIFNIEIKHINRKQVFILLVLTCLVAASKNAYFLFCLLVVLLPKEKTKGFKQYITYVSAIIASGLLVVISWMIVLKYIHVTFPIDPKAQLLTVFQHPFQFTEKLINTFVEFDYLYIQFVGVFGWGETSVHYLSGIIFLCLLTVSVIIEMKNTDHPLNDIKRGFILFAASILTVIIIASTLYLTWTQEAGNVIYGIQGRYFIPVSIIFLYSIYLLTPLIKRIRQQYVYSILIIVVLLLSLQKIVHRFWPV</sequence>
<comment type="caution">
    <text evidence="2">The sequence shown here is derived from an EMBL/GenBank/DDBJ whole genome shotgun (WGS) entry which is preliminary data.</text>
</comment>
<name>A0ABX3GZC6_PAEBO</name>
<feature type="transmembrane region" description="Helical" evidence="1">
    <location>
        <begin position="220"/>
        <end position="246"/>
    </location>
</feature>
<keyword evidence="1" id="KW-0812">Transmembrane</keyword>
<feature type="transmembrane region" description="Helical" evidence="1">
    <location>
        <begin position="404"/>
        <end position="423"/>
    </location>
</feature>
<evidence type="ECO:0000313" key="3">
    <source>
        <dbReference type="Proteomes" id="UP000187412"/>
    </source>
</evidence>
<protein>
    <recommendedName>
        <fullName evidence="4">DUF2142 domain-containing protein</fullName>
    </recommendedName>
</protein>
<feature type="transmembrane region" description="Helical" evidence="1">
    <location>
        <begin position="430"/>
        <end position="448"/>
    </location>
</feature>
<keyword evidence="1" id="KW-0472">Membrane</keyword>
<dbReference type="EMBL" id="MPTB01000051">
    <property type="protein sequence ID" value="OMD40530.1"/>
    <property type="molecule type" value="Genomic_DNA"/>
</dbReference>
<keyword evidence="1" id="KW-1133">Transmembrane helix</keyword>
<organism evidence="2 3">
    <name type="scientific">Paenibacillus borealis</name>
    <dbReference type="NCBI Taxonomy" id="160799"/>
    <lineage>
        <taxon>Bacteria</taxon>
        <taxon>Bacillati</taxon>
        <taxon>Bacillota</taxon>
        <taxon>Bacilli</taxon>
        <taxon>Bacillales</taxon>
        <taxon>Paenibacillaceae</taxon>
        <taxon>Paenibacillus</taxon>
    </lineage>
</organism>
<proteinExistence type="predicted"/>
<gene>
    <name evidence="2" type="ORF">BSK56_28675</name>
</gene>